<dbReference type="EC" id="5.3.1.6" evidence="4"/>
<proteinExistence type="inferred from homology"/>
<evidence type="ECO:0000313" key="5">
    <source>
        <dbReference type="Proteomes" id="UP000885826"/>
    </source>
</evidence>
<dbReference type="NCBIfam" id="NF004051">
    <property type="entry name" value="PRK05571.1"/>
    <property type="match status" value="1"/>
</dbReference>
<dbReference type="GO" id="GO:0019316">
    <property type="term" value="P:D-allose catabolic process"/>
    <property type="evidence" value="ECO:0007669"/>
    <property type="project" value="TreeGrafter"/>
</dbReference>
<dbReference type="PANTHER" id="PTHR30345">
    <property type="entry name" value="RIBOSE-5-PHOSPHATE ISOMERASE B"/>
    <property type="match status" value="1"/>
</dbReference>
<sequence length="161" mass="18149">MKIGIGADHRGVLLKRKIIEFLTESGHKVIDYGTDSAESVDYPKIALSLADGLIKKRFKFGILICYTGQGMAMTANKVRGIRAAVCTSSEIARLTRAHNDANILVLPGGFVRFNKKLCFLINIFLTTKFEGGRHRRRINMIKDYEKRVLCKCRTRSSRLKS</sequence>
<dbReference type="GO" id="GO:0009052">
    <property type="term" value="P:pentose-phosphate shunt, non-oxidative branch"/>
    <property type="evidence" value="ECO:0007669"/>
    <property type="project" value="TreeGrafter"/>
</dbReference>
<accession>A0A9C9ELC7</accession>
<organism evidence="4 5">
    <name type="scientific">candidate division WOR-3 bacterium</name>
    <dbReference type="NCBI Taxonomy" id="2052148"/>
    <lineage>
        <taxon>Bacteria</taxon>
        <taxon>Bacteria division WOR-3</taxon>
    </lineage>
</organism>
<dbReference type="InterPro" id="IPR004785">
    <property type="entry name" value="RpiB"/>
</dbReference>
<gene>
    <name evidence="4" type="primary">rpiB</name>
    <name evidence="4" type="ORF">ENI34_03060</name>
</gene>
<evidence type="ECO:0000256" key="1">
    <source>
        <dbReference type="ARBA" id="ARBA00008754"/>
    </source>
</evidence>
<dbReference type="PIRSF" id="PIRSF005384">
    <property type="entry name" value="RpiB_LacA_B"/>
    <property type="match status" value="1"/>
</dbReference>
<dbReference type="AlphaFoldDB" id="A0A9C9ELC7"/>
<dbReference type="Gene3D" id="3.40.1400.10">
    <property type="entry name" value="Sugar-phosphate isomerase, RpiB/LacA/LacB"/>
    <property type="match status" value="1"/>
</dbReference>
<comment type="similarity">
    <text evidence="1">Belongs to the LacAB/RpiB family.</text>
</comment>
<dbReference type="NCBIfam" id="TIGR00689">
    <property type="entry name" value="rpiB_lacA_lacB"/>
    <property type="match status" value="1"/>
</dbReference>
<dbReference type="PANTHER" id="PTHR30345:SF0">
    <property type="entry name" value="DNA DAMAGE-REPAIR_TOLERATION PROTEIN DRT102"/>
    <property type="match status" value="1"/>
</dbReference>
<evidence type="ECO:0000256" key="2">
    <source>
        <dbReference type="ARBA" id="ARBA00023235"/>
    </source>
</evidence>
<dbReference type="GO" id="GO:0004751">
    <property type="term" value="F:ribose-5-phosphate isomerase activity"/>
    <property type="evidence" value="ECO:0007669"/>
    <property type="project" value="UniProtKB-EC"/>
</dbReference>
<keyword evidence="2 4" id="KW-0413">Isomerase</keyword>
<feature type="active site" description="Proton acceptor" evidence="3">
    <location>
        <position position="65"/>
    </location>
</feature>
<reference evidence="4" key="1">
    <citation type="journal article" date="2020" name="mSystems">
        <title>Genome- and Community-Level Interaction Insights into Carbon Utilization and Element Cycling Functions of Hydrothermarchaeota in Hydrothermal Sediment.</title>
        <authorList>
            <person name="Zhou Z."/>
            <person name="Liu Y."/>
            <person name="Xu W."/>
            <person name="Pan J."/>
            <person name="Luo Z.H."/>
            <person name="Li M."/>
        </authorList>
    </citation>
    <scope>NUCLEOTIDE SEQUENCE</scope>
    <source>
        <strain evidence="4">HyVt-388</strain>
    </source>
</reference>
<dbReference type="EMBL" id="DRIG01000032">
    <property type="protein sequence ID" value="HEC78105.1"/>
    <property type="molecule type" value="Genomic_DNA"/>
</dbReference>
<dbReference type="Proteomes" id="UP000885826">
    <property type="component" value="Unassembled WGS sequence"/>
</dbReference>
<name>A0A9C9ELC7_UNCW3</name>
<evidence type="ECO:0000313" key="4">
    <source>
        <dbReference type="EMBL" id="HEC78105.1"/>
    </source>
</evidence>
<dbReference type="Pfam" id="PF02502">
    <property type="entry name" value="LacAB_rpiB"/>
    <property type="match status" value="1"/>
</dbReference>
<comment type="caution">
    <text evidence="4">The sequence shown here is derived from an EMBL/GenBank/DDBJ whole genome shotgun (WGS) entry which is preliminary data.</text>
</comment>
<feature type="active site" description="Proton donor" evidence="3">
    <location>
        <position position="98"/>
    </location>
</feature>
<dbReference type="SUPFAM" id="SSF89623">
    <property type="entry name" value="Ribose/Galactose isomerase RpiB/AlsB"/>
    <property type="match status" value="1"/>
</dbReference>
<dbReference type="InterPro" id="IPR036569">
    <property type="entry name" value="RpiB_LacA_LacB_sf"/>
</dbReference>
<protein>
    <submittedName>
        <fullName evidence="4">Ribose 5-phosphate isomerase B</fullName>
        <ecNumber evidence="4">5.3.1.6</ecNumber>
    </submittedName>
</protein>
<dbReference type="NCBIfam" id="TIGR01120">
    <property type="entry name" value="rpiB"/>
    <property type="match status" value="1"/>
</dbReference>
<evidence type="ECO:0000256" key="3">
    <source>
        <dbReference type="PIRSR" id="PIRSR005384-1"/>
    </source>
</evidence>
<dbReference type="InterPro" id="IPR003500">
    <property type="entry name" value="RpiB_LacA_LacB"/>
</dbReference>